<dbReference type="GO" id="GO:0040029">
    <property type="term" value="P:epigenetic regulation of gene expression"/>
    <property type="evidence" value="ECO:0007669"/>
    <property type="project" value="TreeGrafter"/>
</dbReference>
<dbReference type="InterPro" id="IPR044150">
    <property type="entry name" value="HDAC_classIV"/>
</dbReference>
<dbReference type="InterPro" id="IPR037138">
    <property type="entry name" value="His_deacetylse_dom_sf"/>
</dbReference>
<evidence type="ECO:0000256" key="3">
    <source>
        <dbReference type="ARBA" id="ARBA00012111"/>
    </source>
</evidence>
<keyword evidence="5" id="KW-0378">Hydrolase</keyword>
<keyword evidence="9" id="KW-0539">Nucleus</keyword>
<keyword evidence="16" id="KW-1185">Reference proteome</keyword>
<comment type="subcellular location">
    <subcellularLocation>
        <location evidence="1">Nucleus</location>
    </subcellularLocation>
</comment>
<comment type="caution">
    <text evidence="15">The sequence shown here is derived from an EMBL/GenBank/DDBJ whole genome shotgun (WGS) entry which is preliminary data.</text>
</comment>
<evidence type="ECO:0000256" key="12">
    <source>
        <dbReference type="ARBA" id="ARBA00065154"/>
    </source>
</evidence>
<evidence type="ECO:0000256" key="5">
    <source>
        <dbReference type="ARBA" id="ARBA00022801"/>
    </source>
</evidence>
<dbReference type="EMBL" id="MTYJ01000050">
    <property type="protein sequence ID" value="OQV18385.1"/>
    <property type="molecule type" value="Genomic_DNA"/>
</dbReference>
<evidence type="ECO:0000256" key="4">
    <source>
        <dbReference type="ARBA" id="ARBA00022491"/>
    </source>
</evidence>
<comment type="function">
    <text evidence="11">Responsible for the deacetylation of lysine residues on the N-terminal part of the core histones (H2A, H2B, H3 and H4). Histone deacetylation gives a tag for epigenetic repression and plays an important role in transcriptional regulation, cell cycle progression and developmental events. Histone deacetylases act via the formation of large multiprotein complexes.</text>
</comment>
<reference evidence="16" key="1">
    <citation type="submission" date="2017-01" db="EMBL/GenBank/DDBJ databases">
        <title>Comparative genomics of anhydrobiosis in the tardigrade Hypsibius dujardini.</title>
        <authorList>
            <person name="Yoshida Y."/>
            <person name="Koutsovoulos G."/>
            <person name="Laetsch D."/>
            <person name="Stevens L."/>
            <person name="Kumar S."/>
            <person name="Horikawa D."/>
            <person name="Ishino K."/>
            <person name="Komine S."/>
            <person name="Tomita M."/>
            <person name="Blaxter M."/>
            <person name="Arakawa K."/>
        </authorList>
    </citation>
    <scope>NUCLEOTIDE SEQUENCE [LARGE SCALE GENOMIC DNA]</scope>
    <source>
        <strain evidence="16">Z151</strain>
    </source>
</reference>
<dbReference type="CDD" id="cd09993">
    <property type="entry name" value="HDAC_classIV"/>
    <property type="match status" value="1"/>
</dbReference>
<evidence type="ECO:0000256" key="8">
    <source>
        <dbReference type="ARBA" id="ARBA00023163"/>
    </source>
</evidence>
<dbReference type="PANTHER" id="PTHR10625:SF23">
    <property type="entry name" value="HISTONE DEACETYLASE 11"/>
    <property type="match status" value="1"/>
</dbReference>
<dbReference type="InterPro" id="IPR000286">
    <property type="entry name" value="HDACs"/>
</dbReference>
<evidence type="ECO:0000256" key="7">
    <source>
        <dbReference type="ARBA" id="ARBA00023015"/>
    </source>
</evidence>
<evidence type="ECO:0000256" key="6">
    <source>
        <dbReference type="ARBA" id="ARBA00022853"/>
    </source>
</evidence>
<accession>A0A1W0WT77</accession>
<evidence type="ECO:0000256" key="13">
    <source>
        <dbReference type="ARBA" id="ARBA00072450"/>
    </source>
</evidence>
<dbReference type="PANTHER" id="PTHR10625">
    <property type="entry name" value="HISTONE DEACETYLASE HDAC1-RELATED"/>
    <property type="match status" value="1"/>
</dbReference>
<comment type="similarity">
    <text evidence="2">Belongs to the histone deacetylase family.</text>
</comment>
<dbReference type="GO" id="GO:0000118">
    <property type="term" value="C:histone deacetylase complex"/>
    <property type="evidence" value="ECO:0007669"/>
    <property type="project" value="TreeGrafter"/>
</dbReference>
<dbReference type="PRINTS" id="PR01270">
    <property type="entry name" value="HDASUPER"/>
</dbReference>
<dbReference type="SUPFAM" id="SSF52768">
    <property type="entry name" value="Arginase/deacetylase"/>
    <property type="match status" value="1"/>
</dbReference>
<keyword evidence="4" id="KW-0678">Repressor</keyword>
<keyword evidence="6" id="KW-0156">Chromatin regulator</keyword>
<evidence type="ECO:0000259" key="14">
    <source>
        <dbReference type="Pfam" id="PF00850"/>
    </source>
</evidence>
<dbReference type="EC" id="3.5.1.98" evidence="3"/>
<dbReference type="GO" id="GO:0141221">
    <property type="term" value="F:histone deacetylase activity, hydrolytic mechanism"/>
    <property type="evidence" value="ECO:0007669"/>
    <property type="project" value="UniProtKB-EC"/>
</dbReference>
<keyword evidence="7" id="KW-0805">Transcription regulation</keyword>
<evidence type="ECO:0000256" key="11">
    <source>
        <dbReference type="ARBA" id="ARBA00059784"/>
    </source>
</evidence>
<evidence type="ECO:0000256" key="10">
    <source>
        <dbReference type="ARBA" id="ARBA00048287"/>
    </source>
</evidence>
<gene>
    <name evidence="15" type="ORF">BV898_07589</name>
</gene>
<sequence length="382" mass="42707">MAPYCSDCYRCCCCCPKRTSHHLRDMASSDDGSDSSERRCMKSNLYRTVEDHQWPIVYSPEYNLSVLGLEKLHPFDAGKWGKVFNKLEANAMVRTDTIIIPNEATEDDLLVAHTPAYLNSLRSSSTVARITEVPPAAALPNAVLQQKFLRPMRLQTGGTVLAGKLAVTRGWAINIGGGFHHCSGGDGGGFCPYADITLCLRFLFLTNKITKAMIIDLDAHQGNGHEHDFYNDGRVYILDIYNGSIYPHDERAKRAIKRKVEIRSYMGDQEYLEKVRLHVAAALNEFKADLIVYNAGTDVLINDPLGRLSITPDGIIRRDEIVFEEAKQRSIPIVMVTSGGYQKETGIIIADSILNLWKKKLIQWPAAEEWAHSHPLPELSST</sequence>
<evidence type="ECO:0000313" key="15">
    <source>
        <dbReference type="EMBL" id="OQV18385.1"/>
    </source>
</evidence>
<name>A0A1W0WT77_HYPEX</name>
<proteinExistence type="inferred from homology"/>
<dbReference type="Pfam" id="PF00850">
    <property type="entry name" value="Hist_deacetyl"/>
    <property type="match status" value="1"/>
</dbReference>
<comment type="catalytic activity">
    <reaction evidence="10">
        <text>N(6)-acetyl-L-lysyl-[histone] + H2O = L-lysyl-[histone] + acetate</text>
        <dbReference type="Rhea" id="RHEA:58196"/>
        <dbReference type="Rhea" id="RHEA-COMP:9845"/>
        <dbReference type="Rhea" id="RHEA-COMP:11338"/>
        <dbReference type="ChEBI" id="CHEBI:15377"/>
        <dbReference type="ChEBI" id="CHEBI:29969"/>
        <dbReference type="ChEBI" id="CHEBI:30089"/>
        <dbReference type="ChEBI" id="CHEBI:61930"/>
        <dbReference type="EC" id="3.5.1.98"/>
    </reaction>
</comment>
<organism evidence="15 16">
    <name type="scientific">Hypsibius exemplaris</name>
    <name type="common">Freshwater tardigrade</name>
    <dbReference type="NCBI Taxonomy" id="2072580"/>
    <lineage>
        <taxon>Eukaryota</taxon>
        <taxon>Metazoa</taxon>
        <taxon>Ecdysozoa</taxon>
        <taxon>Tardigrada</taxon>
        <taxon>Eutardigrada</taxon>
        <taxon>Parachela</taxon>
        <taxon>Hypsibioidea</taxon>
        <taxon>Hypsibiidae</taxon>
        <taxon>Hypsibius</taxon>
    </lineage>
</organism>
<dbReference type="InterPro" id="IPR023801">
    <property type="entry name" value="His_deacetylse_dom"/>
</dbReference>
<dbReference type="AlphaFoldDB" id="A0A1W0WT77"/>
<evidence type="ECO:0000256" key="1">
    <source>
        <dbReference type="ARBA" id="ARBA00004123"/>
    </source>
</evidence>
<feature type="domain" description="Histone deacetylase" evidence="14">
    <location>
        <begin position="73"/>
        <end position="345"/>
    </location>
</feature>
<evidence type="ECO:0000256" key="2">
    <source>
        <dbReference type="ARBA" id="ARBA00005947"/>
    </source>
</evidence>
<dbReference type="Proteomes" id="UP000192578">
    <property type="component" value="Unassembled WGS sequence"/>
</dbReference>
<evidence type="ECO:0000256" key="9">
    <source>
        <dbReference type="ARBA" id="ARBA00023242"/>
    </source>
</evidence>
<dbReference type="Gene3D" id="3.40.800.20">
    <property type="entry name" value="Histone deacetylase domain"/>
    <property type="match status" value="1"/>
</dbReference>
<evidence type="ECO:0000313" key="16">
    <source>
        <dbReference type="Proteomes" id="UP000192578"/>
    </source>
</evidence>
<protein>
    <recommendedName>
        <fullName evidence="13">Histone deacetylase 11</fullName>
        <ecNumber evidence="3">3.5.1.98</ecNumber>
    </recommendedName>
</protein>
<dbReference type="InterPro" id="IPR023696">
    <property type="entry name" value="Ureohydrolase_dom_sf"/>
</dbReference>
<dbReference type="OrthoDB" id="437693at2759"/>
<keyword evidence="8" id="KW-0804">Transcription</keyword>
<dbReference type="FunFam" id="3.40.800.20:FF:000009">
    <property type="entry name" value="Histone deacetylase 11"/>
    <property type="match status" value="1"/>
</dbReference>
<comment type="subunit">
    <text evidence="12">Interacts with HDAC6.</text>
</comment>